<keyword evidence="2" id="KW-1185">Reference proteome</keyword>
<comment type="caution">
    <text evidence="1">The sequence shown here is derived from an EMBL/GenBank/DDBJ whole genome shotgun (WGS) entry which is preliminary data.</text>
</comment>
<name>A0AAN9R3B0_CANGL</name>
<proteinExistence type="predicted"/>
<organism evidence="1 2">
    <name type="scientific">Canavalia gladiata</name>
    <name type="common">Sword bean</name>
    <name type="synonym">Dolichos gladiatus</name>
    <dbReference type="NCBI Taxonomy" id="3824"/>
    <lineage>
        <taxon>Eukaryota</taxon>
        <taxon>Viridiplantae</taxon>
        <taxon>Streptophyta</taxon>
        <taxon>Embryophyta</taxon>
        <taxon>Tracheophyta</taxon>
        <taxon>Spermatophyta</taxon>
        <taxon>Magnoliopsida</taxon>
        <taxon>eudicotyledons</taxon>
        <taxon>Gunneridae</taxon>
        <taxon>Pentapetalae</taxon>
        <taxon>rosids</taxon>
        <taxon>fabids</taxon>
        <taxon>Fabales</taxon>
        <taxon>Fabaceae</taxon>
        <taxon>Papilionoideae</taxon>
        <taxon>50 kb inversion clade</taxon>
        <taxon>NPAAA clade</taxon>
        <taxon>indigoferoid/millettioid clade</taxon>
        <taxon>Phaseoleae</taxon>
        <taxon>Canavalia</taxon>
    </lineage>
</organism>
<protein>
    <submittedName>
        <fullName evidence="1">Uncharacterized protein</fullName>
    </submittedName>
</protein>
<gene>
    <name evidence="1" type="ORF">VNO77_02765</name>
</gene>
<dbReference type="EMBL" id="JAYMYQ010000001">
    <property type="protein sequence ID" value="KAK7360755.1"/>
    <property type="molecule type" value="Genomic_DNA"/>
</dbReference>
<dbReference type="AlphaFoldDB" id="A0AAN9R3B0"/>
<evidence type="ECO:0000313" key="1">
    <source>
        <dbReference type="EMBL" id="KAK7360755.1"/>
    </source>
</evidence>
<dbReference type="Proteomes" id="UP001367508">
    <property type="component" value="Unassembled WGS sequence"/>
</dbReference>
<evidence type="ECO:0000313" key="2">
    <source>
        <dbReference type="Proteomes" id="UP001367508"/>
    </source>
</evidence>
<sequence length="248" mass="28392">MSCSLVPRLRRFNTLQLLINLFEQTFLVDLVTTDQAQQMALAEAQASEYSTSASSLINRPQIARIQGLVATEVGKPIESLIRSITISLEIVELERKLDKLSKDQLLIEKAISSCKEKKKKEIETIKYVTKTLRGLLYEEKEILEAYEVRFNRKNAYEIKPLPIKKYLQKRSYYPWLSSKTFSRDRVDLSSSRPSRIICLFTSNMHDASLSLSIRTTCALLRLNLVEPSFEKEVDQPSIDEARILTGVA</sequence>
<reference evidence="1 2" key="1">
    <citation type="submission" date="2024-01" db="EMBL/GenBank/DDBJ databases">
        <title>The genomes of 5 underutilized Papilionoideae crops provide insights into root nodulation and disease resistanc.</title>
        <authorList>
            <person name="Jiang F."/>
        </authorList>
    </citation>
    <scope>NUCLEOTIDE SEQUENCE [LARGE SCALE GENOMIC DNA]</scope>
    <source>
        <strain evidence="1">LVBAO_FW01</strain>
        <tissue evidence="1">Leaves</tissue>
    </source>
</reference>
<accession>A0AAN9R3B0</accession>